<proteinExistence type="predicted"/>
<evidence type="ECO:0000256" key="1">
    <source>
        <dbReference type="SAM" id="MobiDB-lite"/>
    </source>
</evidence>
<comment type="caution">
    <text evidence="3">The sequence shown here is derived from an EMBL/GenBank/DDBJ whole genome shotgun (WGS) entry which is preliminary data.</text>
</comment>
<accession>A0A438CDV0</accession>
<feature type="compositionally biased region" description="Basic and acidic residues" evidence="1">
    <location>
        <begin position="1"/>
        <end position="22"/>
    </location>
</feature>
<dbReference type="PANTHER" id="PTHR34272">
    <property type="entry name" value="EXPRESSED PROTEIN"/>
    <property type="match status" value="1"/>
</dbReference>
<dbReference type="EMBL" id="QGNW01002583">
    <property type="protein sequence ID" value="RVW16906.1"/>
    <property type="molecule type" value="Genomic_DNA"/>
</dbReference>
<dbReference type="Proteomes" id="UP000288805">
    <property type="component" value="Unassembled WGS sequence"/>
</dbReference>
<gene>
    <name evidence="2" type="ORF">CK203_088657</name>
    <name evidence="3" type="ORF">CK203_104850</name>
</gene>
<feature type="region of interest" description="Disordered" evidence="1">
    <location>
        <begin position="1"/>
        <end position="166"/>
    </location>
</feature>
<dbReference type="AlphaFoldDB" id="A0A438CDV0"/>
<dbReference type="PANTHER" id="PTHR34272:SF1">
    <property type="entry name" value="EXPRESSED PROTEIN"/>
    <property type="match status" value="1"/>
</dbReference>
<reference evidence="3 4" key="1">
    <citation type="journal article" date="2018" name="PLoS Genet.">
        <title>Population sequencing reveals clonal diversity and ancestral inbreeding in the grapevine cultivar Chardonnay.</title>
        <authorList>
            <person name="Roach M.J."/>
            <person name="Johnson D.L."/>
            <person name="Bohlmann J."/>
            <person name="van Vuuren H.J."/>
            <person name="Jones S.J."/>
            <person name="Pretorius I.S."/>
            <person name="Schmidt S.A."/>
            <person name="Borneman A.R."/>
        </authorList>
    </citation>
    <scope>NUCLEOTIDE SEQUENCE [LARGE SCALE GENOMIC DNA]</scope>
    <source>
        <strain evidence="4">cv. Chardonnay</strain>
        <strain evidence="3">I10V1</strain>
        <tissue evidence="3">Leaf</tissue>
    </source>
</reference>
<organism evidence="3 4">
    <name type="scientific">Vitis vinifera</name>
    <name type="common">Grape</name>
    <dbReference type="NCBI Taxonomy" id="29760"/>
    <lineage>
        <taxon>Eukaryota</taxon>
        <taxon>Viridiplantae</taxon>
        <taxon>Streptophyta</taxon>
        <taxon>Embryophyta</taxon>
        <taxon>Tracheophyta</taxon>
        <taxon>Spermatophyta</taxon>
        <taxon>Magnoliopsida</taxon>
        <taxon>eudicotyledons</taxon>
        <taxon>Gunneridae</taxon>
        <taxon>Pentapetalae</taxon>
        <taxon>rosids</taxon>
        <taxon>Vitales</taxon>
        <taxon>Vitaceae</taxon>
        <taxon>Viteae</taxon>
        <taxon>Vitis</taxon>
    </lineage>
</organism>
<evidence type="ECO:0000313" key="2">
    <source>
        <dbReference type="EMBL" id="RVW16906.1"/>
    </source>
</evidence>
<evidence type="ECO:0000313" key="4">
    <source>
        <dbReference type="Proteomes" id="UP000288805"/>
    </source>
</evidence>
<dbReference type="EMBL" id="QGNW01002296">
    <property type="protein sequence ID" value="RVW21378.1"/>
    <property type="molecule type" value="Genomic_DNA"/>
</dbReference>
<feature type="compositionally biased region" description="Polar residues" evidence="1">
    <location>
        <begin position="92"/>
        <end position="107"/>
    </location>
</feature>
<feature type="compositionally biased region" description="Polar residues" evidence="1">
    <location>
        <begin position="122"/>
        <end position="134"/>
    </location>
</feature>
<evidence type="ECO:0000313" key="3">
    <source>
        <dbReference type="EMBL" id="RVW21378.1"/>
    </source>
</evidence>
<feature type="compositionally biased region" description="Basic and acidic residues" evidence="1">
    <location>
        <begin position="42"/>
        <end position="70"/>
    </location>
</feature>
<name>A0A438CDV0_VITVI</name>
<protein>
    <submittedName>
        <fullName evidence="3">Uncharacterized protein</fullName>
    </submittedName>
</protein>
<feature type="compositionally biased region" description="Pro residues" evidence="1">
    <location>
        <begin position="138"/>
        <end position="148"/>
    </location>
</feature>
<sequence>MNNEEKMKKTDQEIEEEREKFSEIVNEFSRSSITLDMIMGDTKQETDEEKKRREDVSETDKECESKEDRLAITLRPPGYGPCRGSPVKEPSPTRTSPRTQALPTNSRPLFIPDLFPSLPVRQPTNPYPSESLTSAERIPPPPPPPPRPTGLTSPQSRNRPLVWPNGKTEVIPAPDVWARTRRATVHRLDYLVSRQILIISGLSPVQDMREKL</sequence>